<gene>
    <name evidence="2" type="ORF">JKP88DRAFT_326902</name>
</gene>
<accession>A0A835YSU0</accession>
<organism evidence="2 3">
    <name type="scientific">Tribonema minus</name>
    <dbReference type="NCBI Taxonomy" id="303371"/>
    <lineage>
        <taxon>Eukaryota</taxon>
        <taxon>Sar</taxon>
        <taxon>Stramenopiles</taxon>
        <taxon>Ochrophyta</taxon>
        <taxon>PX clade</taxon>
        <taxon>Xanthophyceae</taxon>
        <taxon>Tribonematales</taxon>
        <taxon>Tribonemataceae</taxon>
        <taxon>Tribonema</taxon>
    </lineage>
</organism>
<evidence type="ECO:0000256" key="1">
    <source>
        <dbReference type="SAM" id="MobiDB-lite"/>
    </source>
</evidence>
<proteinExistence type="predicted"/>
<protein>
    <submittedName>
        <fullName evidence="2">Uncharacterized protein</fullName>
    </submittedName>
</protein>
<feature type="region of interest" description="Disordered" evidence="1">
    <location>
        <begin position="572"/>
        <end position="596"/>
    </location>
</feature>
<comment type="caution">
    <text evidence="2">The sequence shown here is derived from an EMBL/GenBank/DDBJ whole genome shotgun (WGS) entry which is preliminary data.</text>
</comment>
<name>A0A835YSU0_9STRA</name>
<dbReference type="AlphaFoldDB" id="A0A835YSU0"/>
<evidence type="ECO:0000313" key="3">
    <source>
        <dbReference type="Proteomes" id="UP000664859"/>
    </source>
</evidence>
<keyword evidence="3" id="KW-1185">Reference proteome</keyword>
<sequence length="892" mass="92068">METYLLAFRRFGAVPEGDVQRAALRMMTYGPHGGGGGGGDVAAVANECMVWMSVAGGAMLAHPTRVAQAEGYLACAYATLARGAAGAQPVPALLRAYMLMAWTHTLDEDFAGYYAAYHRATNVAWAILSQDGGGGGGGGGAAATLKREWGAGDSAQEDALQIDEDSWVMLETLKVIKPYIVAFVDNDRGARRAFQERMASSFKRFCPRECRDVGTEPAGIMFAKYAPALEGMPSDDSAAAGPLRREDHEADVARARDAVRASQARQLSGLATVRCALQQLGRGGAEALRGAERLVHVATRGQTRLLPVLMAVDTRVVQVMLMVMGAARAGDLSTAREAGERVQRIVERLVAALGGVEGFRRPTVAQLFIAYEVMFLRLLSQDEEGCLEVMLEFVGMVRQAPGLLRWIGLRHNIHWEFRCAAVHRTVAYNLARGAARVFVRRTLLHLGDAAAATIDLSQQPSGMYMGGRAPPLPQCFGCFKLETPLPSPAAAAEAAAQAAAAAQLAEPGSPCLCGAGDGSGRCGNGAGVGVGGPLYVPGASAAAVAAHAPHAAYADLGRWAIVDAPPAAAALGSRRSSATSTVSTRSGSDATGAAAAAPHGESMAAAVASAEAAARAAWADRVRAEAAAAAAAAHCARVEAVAIGAGGASQGELARAAAEAAERERLAWAAEAAAQQRRRQPGNAAAAAAVAAAAAHTHGAFDFDEFMSAAEADAPRFDWQQGSGFSASAADADWHCRSSGGPAPAAAAALPPHLLQASLYAQQQQGEASRGSAAWLDAGATTPLPLSQCSAEEGVRGALPYGAAAAAAGFDGADGIPVDEDLLAELAEQLDDAVSLGLSLAAALTQRVRCKWQSRALCNSVWHGLAAAAHAFAWRAARQLRNAGDDVPIVLL</sequence>
<evidence type="ECO:0000313" key="2">
    <source>
        <dbReference type="EMBL" id="KAG5179422.1"/>
    </source>
</evidence>
<dbReference type="EMBL" id="JAFCMP010000468">
    <property type="protein sequence ID" value="KAG5179422.1"/>
    <property type="molecule type" value="Genomic_DNA"/>
</dbReference>
<reference evidence="2" key="1">
    <citation type="submission" date="2021-02" db="EMBL/GenBank/DDBJ databases">
        <title>First Annotated Genome of the Yellow-green Alga Tribonema minus.</title>
        <authorList>
            <person name="Mahan K.M."/>
        </authorList>
    </citation>
    <scope>NUCLEOTIDE SEQUENCE</scope>
    <source>
        <strain evidence="2">UTEX B ZZ1240</strain>
    </source>
</reference>
<dbReference type="Proteomes" id="UP000664859">
    <property type="component" value="Unassembled WGS sequence"/>
</dbReference>